<dbReference type="EMBL" id="LBOZ01000003">
    <property type="protein sequence ID" value="KKP47762.1"/>
    <property type="molecule type" value="Genomic_DNA"/>
</dbReference>
<name>A0A0G0CWJ9_9BACT</name>
<gene>
    <name evidence="1" type="ORF">UR38_C0003G0167</name>
</gene>
<protein>
    <submittedName>
        <fullName evidence="1">Uncharacterized protein</fullName>
    </submittedName>
</protein>
<accession>A0A0G0CWJ9</accession>
<evidence type="ECO:0000313" key="2">
    <source>
        <dbReference type="Proteomes" id="UP000033995"/>
    </source>
</evidence>
<comment type="caution">
    <text evidence="1">The sequence shown here is derived from an EMBL/GenBank/DDBJ whole genome shotgun (WGS) entry which is preliminary data.</text>
</comment>
<proteinExistence type="predicted"/>
<evidence type="ECO:0000313" key="1">
    <source>
        <dbReference type="EMBL" id="KKP47762.1"/>
    </source>
</evidence>
<sequence length="319" mass="35474">MMINGGIALYKKVFPPAPEPATVAFGKLSKLPFPEKTKKDLKFTLETANGEIPTFSLKANVYFMPNKSANLLSLDYTKDTAKKLGFVSDPQQVSDSIYKFNHRSSLAILEADIITGAFSISYDLNADSSPISVRPLQPEISTTSVKSFLGSSNLLAEDLTGEVKHQFLKTQAGSFILAVSLSDASITRVDIFRKSYNELPIATNEPNKSNVWFMVSGIREKGRDIIAGEYHYFPVDETKLATYPIKTGDEAWQEFISGSYYPASFGTTNDGDSIKIRKIYLAYYDPGVYMEFFQPVYVFEGDQNLVGYVPAVTLEHYAE</sequence>
<organism evidence="1 2">
    <name type="scientific">Candidatus Woesebacteria bacterium GW2011_GWA2_33_28</name>
    <dbReference type="NCBI Taxonomy" id="1618561"/>
    <lineage>
        <taxon>Bacteria</taxon>
        <taxon>Candidatus Woeseibacteriota</taxon>
    </lineage>
</organism>
<dbReference type="AlphaFoldDB" id="A0A0G0CWJ9"/>
<reference evidence="1 2" key="1">
    <citation type="journal article" date="2015" name="Nature">
        <title>rRNA introns, odd ribosomes, and small enigmatic genomes across a large radiation of phyla.</title>
        <authorList>
            <person name="Brown C.T."/>
            <person name="Hug L.A."/>
            <person name="Thomas B.C."/>
            <person name="Sharon I."/>
            <person name="Castelle C.J."/>
            <person name="Singh A."/>
            <person name="Wilkins M.J."/>
            <person name="Williams K.H."/>
            <person name="Banfield J.F."/>
        </authorList>
    </citation>
    <scope>NUCLEOTIDE SEQUENCE [LARGE SCALE GENOMIC DNA]</scope>
</reference>
<dbReference type="Proteomes" id="UP000033995">
    <property type="component" value="Unassembled WGS sequence"/>
</dbReference>